<dbReference type="AlphaFoldDB" id="A0A6S6ZHC6"/>
<sequence>MSYNENNEASSGIATKVAAQRLAISFLACAVGELFDDAGRKRLQEKLARRAEEAEMRGAEDLYDETASLLRLMAARVGDTASR</sequence>
<dbReference type="Proteomes" id="UP000494269">
    <property type="component" value="Unassembled WGS sequence"/>
</dbReference>
<gene>
    <name evidence="1" type="ORF">LMG3441_01558</name>
</gene>
<accession>A0A6S6ZHC6</accession>
<reference evidence="1 2" key="1">
    <citation type="submission" date="2020-04" db="EMBL/GenBank/DDBJ databases">
        <authorList>
            <person name="De Canck E."/>
        </authorList>
    </citation>
    <scope>NUCLEOTIDE SEQUENCE [LARGE SCALE GENOMIC DNA]</scope>
    <source>
        <strain evidence="1 2">LMG 3441</strain>
    </source>
</reference>
<dbReference type="RefSeq" id="WP_175169296.1">
    <property type="nucleotide sequence ID" value="NZ_CADIJQ010000001.1"/>
</dbReference>
<organism evidence="1 2">
    <name type="scientific">Achromobacter kerstersii</name>
    <dbReference type="NCBI Taxonomy" id="1353890"/>
    <lineage>
        <taxon>Bacteria</taxon>
        <taxon>Pseudomonadati</taxon>
        <taxon>Pseudomonadota</taxon>
        <taxon>Betaproteobacteria</taxon>
        <taxon>Burkholderiales</taxon>
        <taxon>Alcaligenaceae</taxon>
        <taxon>Achromobacter</taxon>
    </lineage>
</organism>
<keyword evidence="2" id="KW-1185">Reference proteome</keyword>
<proteinExistence type="predicted"/>
<dbReference type="EMBL" id="CADIJQ010000001">
    <property type="protein sequence ID" value="CAB3680362.1"/>
    <property type="molecule type" value="Genomic_DNA"/>
</dbReference>
<name>A0A6S6ZHC6_9BURK</name>
<evidence type="ECO:0000313" key="2">
    <source>
        <dbReference type="Proteomes" id="UP000494269"/>
    </source>
</evidence>
<evidence type="ECO:0000313" key="1">
    <source>
        <dbReference type="EMBL" id="CAB3680362.1"/>
    </source>
</evidence>
<protein>
    <submittedName>
        <fullName evidence="1">Uncharacterized protein</fullName>
    </submittedName>
</protein>